<dbReference type="RefSeq" id="WP_137450443.1">
    <property type="nucleotide sequence ID" value="NZ_SZZH01000003.1"/>
</dbReference>
<dbReference type="SUPFAM" id="SSF52540">
    <property type="entry name" value="P-loop containing nucleoside triphosphate hydrolases"/>
    <property type="match status" value="1"/>
</dbReference>
<dbReference type="Proteomes" id="UP000306985">
    <property type="component" value="Unassembled WGS sequence"/>
</dbReference>
<reference evidence="1 2" key="1">
    <citation type="submission" date="2019-05" db="EMBL/GenBank/DDBJ databases">
        <title>Nakamurella sp. N5BH11, whole genome shotgun sequence.</title>
        <authorList>
            <person name="Tuo L."/>
        </authorList>
    </citation>
    <scope>NUCLEOTIDE SEQUENCE [LARGE SCALE GENOMIC DNA]</scope>
    <source>
        <strain evidence="1 2">N5BH11</strain>
    </source>
</reference>
<dbReference type="EMBL" id="SZZH01000003">
    <property type="protein sequence ID" value="TKV58784.1"/>
    <property type="molecule type" value="Genomic_DNA"/>
</dbReference>
<sequence>MPTLTADDPLPALPSRVLVSGSSGSGKTTLCTAIARVLDLPYTELDSLHHGPGWIPRADFVADVRAIAAAPRWVSEWQYQAVRPLLLARCDLAVHLDLPRALVMSRVVRRTVRRSVGRVELWNGNREPALRTFFTDPDHIVRWAWRTHGRSAERLTQIRTARPDLPVVVLRSRAEVNRWLDVLADVR</sequence>
<dbReference type="InterPro" id="IPR052922">
    <property type="entry name" value="Cytidylate_Kinase-2"/>
</dbReference>
<comment type="caution">
    <text evidence="1">The sequence shown here is derived from an EMBL/GenBank/DDBJ whole genome shotgun (WGS) entry which is preliminary data.</text>
</comment>
<protein>
    <submittedName>
        <fullName evidence="1">AAA family ATPase</fullName>
    </submittedName>
</protein>
<keyword evidence="2" id="KW-1185">Reference proteome</keyword>
<accession>A0A4U6QEV9</accession>
<proteinExistence type="predicted"/>
<dbReference type="PANTHER" id="PTHR37816">
    <property type="entry name" value="YALI0E33011P"/>
    <property type="match status" value="1"/>
</dbReference>
<organism evidence="1 2">
    <name type="scientific">Nakamurella flava</name>
    <dbReference type="NCBI Taxonomy" id="2576308"/>
    <lineage>
        <taxon>Bacteria</taxon>
        <taxon>Bacillati</taxon>
        <taxon>Actinomycetota</taxon>
        <taxon>Actinomycetes</taxon>
        <taxon>Nakamurellales</taxon>
        <taxon>Nakamurellaceae</taxon>
        <taxon>Nakamurella</taxon>
    </lineage>
</organism>
<evidence type="ECO:0000313" key="2">
    <source>
        <dbReference type="Proteomes" id="UP000306985"/>
    </source>
</evidence>
<dbReference type="AlphaFoldDB" id="A0A4U6QEV9"/>
<dbReference type="Gene3D" id="3.40.50.300">
    <property type="entry name" value="P-loop containing nucleotide triphosphate hydrolases"/>
    <property type="match status" value="1"/>
</dbReference>
<evidence type="ECO:0000313" key="1">
    <source>
        <dbReference type="EMBL" id="TKV58784.1"/>
    </source>
</evidence>
<dbReference type="OrthoDB" id="3199600at2"/>
<dbReference type="InterPro" id="IPR027417">
    <property type="entry name" value="P-loop_NTPase"/>
</dbReference>
<name>A0A4U6QEV9_9ACTN</name>
<dbReference type="PANTHER" id="PTHR37816:SF1">
    <property type="entry name" value="TOXIN"/>
    <property type="match status" value="1"/>
</dbReference>
<gene>
    <name evidence="1" type="ORF">FDO65_14830</name>
</gene>